<evidence type="ECO:0000256" key="7">
    <source>
        <dbReference type="ARBA" id="ARBA00022807"/>
    </source>
</evidence>
<dbReference type="Gene3D" id="3.90.70.10">
    <property type="entry name" value="Cysteine proteinases"/>
    <property type="match status" value="1"/>
</dbReference>
<dbReference type="InterPro" id="IPR038765">
    <property type="entry name" value="Papain-like_cys_pep_sf"/>
</dbReference>
<evidence type="ECO:0000256" key="5">
    <source>
        <dbReference type="ARBA" id="ARBA00022786"/>
    </source>
</evidence>
<keyword evidence="7" id="KW-0788">Thiol protease</keyword>
<keyword evidence="4" id="KW-0645">Protease</keyword>
<protein>
    <recommendedName>
        <fullName evidence="3">ubiquitinyl hydrolase 1</fullName>
        <ecNumber evidence="3">3.4.19.12</ecNumber>
    </recommendedName>
</protein>
<dbReference type="GO" id="GO:0005634">
    <property type="term" value="C:nucleus"/>
    <property type="evidence" value="ECO:0007669"/>
    <property type="project" value="TreeGrafter"/>
</dbReference>
<sequence>MRLQPTWGAWAGVLVGSSGVLAANEVLVEPAVLLTSVLAAGLVLLACVLLLGPSAWPSLQHEARLWSSMALDLASSAAAVPLSLGTVILHPFGYRARTQPGTRRRTRGPAPKWVRGAYERFGQEPGPLPTDAATAALRMQPSSESPHFLGLYNPGVYCFMNSVVQSLSSVAALAHFLDALTHMAERYDVPTPVTDTLRELLVILDTPQKRRGALAPKQLVQVLGGVSQAHGMRTLLSAHQQQDAQELALLILHALDQELGAVQRERGLRLEEQSAGLRGATAPSTLAFGHLRASLGHDGDDVANPFRGTSAQRTSCARCGYTEAIRYFALTDLSLVVPMGVRTCTLEQCLGAWTQLEQIEWICHRCSVAATLAREKAEVLRLEAAGRDASPAAERVQRLAYVLQQGLHESEVSECAILDGIRLIREPSEQSTKQVMLARAPRVLMLHLNRSAYVYGSLGATKNNARVVFPELLDVAPGGACTV</sequence>
<dbReference type="AlphaFoldDB" id="A0AAF0ISL2"/>
<dbReference type="GO" id="GO:0006508">
    <property type="term" value="P:proteolysis"/>
    <property type="evidence" value="ECO:0007669"/>
    <property type="project" value="UniProtKB-KW"/>
</dbReference>
<dbReference type="SUPFAM" id="SSF54001">
    <property type="entry name" value="Cysteine proteinases"/>
    <property type="match status" value="1"/>
</dbReference>
<keyword evidence="5" id="KW-0833">Ubl conjugation pathway</keyword>
<comment type="catalytic activity">
    <reaction evidence="1">
        <text>Thiol-dependent hydrolysis of ester, thioester, amide, peptide and isopeptide bonds formed by the C-terminal Gly of ubiquitin (a 76-residue protein attached to proteins as an intracellular targeting signal).</text>
        <dbReference type="EC" id="3.4.19.12"/>
    </reaction>
</comment>
<evidence type="ECO:0000256" key="3">
    <source>
        <dbReference type="ARBA" id="ARBA00012759"/>
    </source>
</evidence>
<keyword evidence="8" id="KW-1133">Transmembrane helix</keyword>
<evidence type="ECO:0000256" key="2">
    <source>
        <dbReference type="ARBA" id="ARBA00009085"/>
    </source>
</evidence>
<feature type="transmembrane region" description="Helical" evidence="8">
    <location>
        <begin position="32"/>
        <end position="52"/>
    </location>
</feature>
<evidence type="ECO:0000256" key="8">
    <source>
        <dbReference type="SAM" id="Phobius"/>
    </source>
</evidence>
<evidence type="ECO:0000313" key="10">
    <source>
        <dbReference type="EMBL" id="WFD02328.1"/>
    </source>
</evidence>
<gene>
    <name evidence="10" type="ORF">MOBT1_001010</name>
</gene>
<reference evidence="10" key="1">
    <citation type="submission" date="2023-03" db="EMBL/GenBank/DDBJ databases">
        <title>Mating type loci evolution in Malassezia.</title>
        <authorList>
            <person name="Coelho M.A."/>
        </authorList>
    </citation>
    <scope>NUCLEOTIDE SEQUENCE</scope>
    <source>
        <strain evidence="10">CBS 7876</strain>
    </source>
</reference>
<evidence type="ECO:0000256" key="6">
    <source>
        <dbReference type="ARBA" id="ARBA00022801"/>
    </source>
</evidence>
<proteinExistence type="inferred from homology"/>
<dbReference type="InterPro" id="IPR001394">
    <property type="entry name" value="Peptidase_C19_UCH"/>
</dbReference>
<keyword evidence="8" id="KW-0812">Transmembrane</keyword>
<dbReference type="PROSITE" id="PS50235">
    <property type="entry name" value="USP_3"/>
    <property type="match status" value="1"/>
</dbReference>
<dbReference type="InterPro" id="IPR028889">
    <property type="entry name" value="USP"/>
</dbReference>
<dbReference type="GO" id="GO:0016579">
    <property type="term" value="P:protein deubiquitination"/>
    <property type="evidence" value="ECO:0007669"/>
    <property type="project" value="InterPro"/>
</dbReference>
<dbReference type="GO" id="GO:0005829">
    <property type="term" value="C:cytosol"/>
    <property type="evidence" value="ECO:0007669"/>
    <property type="project" value="TreeGrafter"/>
</dbReference>
<accession>A0AAF0ISL2</accession>
<comment type="similarity">
    <text evidence="2">Belongs to the peptidase C19 family.</text>
</comment>
<dbReference type="EC" id="3.4.19.12" evidence="3"/>
<evidence type="ECO:0000256" key="4">
    <source>
        <dbReference type="ARBA" id="ARBA00022670"/>
    </source>
</evidence>
<keyword evidence="11" id="KW-1185">Reference proteome</keyword>
<dbReference type="PANTHER" id="PTHR24006:SF888">
    <property type="entry name" value="UBIQUITIN CARBOXYL-TERMINAL HYDROLASE 30"/>
    <property type="match status" value="1"/>
</dbReference>
<dbReference type="PANTHER" id="PTHR24006">
    <property type="entry name" value="UBIQUITIN CARBOXYL-TERMINAL HYDROLASE"/>
    <property type="match status" value="1"/>
</dbReference>
<keyword evidence="6" id="KW-0378">Hydrolase</keyword>
<organism evidence="10 11">
    <name type="scientific">Malassezia obtusa</name>
    <dbReference type="NCBI Taxonomy" id="76774"/>
    <lineage>
        <taxon>Eukaryota</taxon>
        <taxon>Fungi</taxon>
        <taxon>Dikarya</taxon>
        <taxon>Basidiomycota</taxon>
        <taxon>Ustilaginomycotina</taxon>
        <taxon>Malasseziomycetes</taxon>
        <taxon>Malasseziales</taxon>
        <taxon>Malasseziaceae</taxon>
        <taxon>Malassezia</taxon>
    </lineage>
</organism>
<evidence type="ECO:0000313" key="11">
    <source>
        <dbReference type="Proteomes" id="UP001214603"/>
    </source>
</evidence>
<evidence type="ECO:0000259" key="9">
    <source>
        <dbReference type="PROSITE" id="PS50235"/>
    </source>
</evidence>
<feature type="transmembrane region" description="Helical" evidence="8">
    <location>
        <begin position="73"/>
        <end position="94"/>
    </location>
</feature>
<dbReference type="EMBL" id="CP119934">
    <property type="protein sequence ID" value="WFD02328.1"/>
    <property type="molecule type" value="Genomic_DNA"/>
</dbReference>
<evidence type="ECO:0000256" key="1">
    <source>
        <dbReference type="ARBA" id="ARBA00000707"/>
    </source>
</evidence>
<dbReference type="Proteomes" id="UP001214603">
    <property type="component" value="Chromosome 1"/>
</dbReference>
<dbReference type="InterPro" id="IPR050164">
    <property type="entry name" value="Peptidase_C19"/>
</dbReference>
<feature type="domain" description="USP" evidence="9">
    <location>
        <begin position="149"/>
        <end position="483"/>
    </location>
</feature>
<name>A0AAF0ISL2_9BASI</name>
<dbReference type="GO" id="GO:0004843">
    <property type="term" value="F:cysteine-type deubiquitinase activity"/>
    <property type="evidence" value="ECO:0007669"/>
    <property type="project" value="UniProtKB-EC"/>
</dbReference>
<dbReference type="Pfam" id="PF00443">
    <property type="entry name" value="UCH"/>
    <property type="match status" value="1"/>
</dbReference>
<keyword evidence="8" id="KW-0472">Membrane</keyword>